<reference evidence="3" key="1">
    <citation type="submission" date="2020-02" db="EMBL/GenBank/DDBJ databases">
        <authorList>
            <person name="Meier V. D."/>
        </authorList>
    </citation>
    <scope>NUCLEOTIDE SEQUENCE</scope>
    <source>
        <strain evidence="3">AVDCRST_MAG89</strain>
    </source>
</reference>
<dbReference type="PANTHER" id="PTHR43102">
    <property type="entry name" value="SLR1143 PROTEIN"/>
    <property type="match status" value="1"/>
</dbReference>
<dbReference type="SUPFAM" id="SSF55781">
    <property type="entry name" value="GAF domain-like"/>
    <property type="match status" value="1"/>
</dbReference>
<dbReference type="SMART" id="SM00065">
    <property type="entry name" value="GAF"/>
    <property type="match status" value="1"/>
</dbReference>
<feature type="coiled-coil region" evidence="1">
    <location>
        <begin position="171"/>
        <end position="205"/>
    </location>
</feature>
<dbReference type="PANTHER" id="PTHR43102:SF2">
    <property type="entry name" value="GAF DOMAIN-CONTAINING PROTEIN"/>
    <property type="match status" value="1"/>
</dbReference>
<gene>
    <name evidence="3" type="ORF">AVDCRST_MAG89-1773</name>
</gene>
<feature type="domain" description="GAF" evidence="2">
    <location>
        <begin position="30"/>
        <end position="175"/>
    </location>
</feature>
<protein>
    <submittedName>
        <fullName evidence="3">Diguanylate cyclase/phosphodiesterase (GGDEF &amp; EAL domains) with PAS/PAC sensor(S)</fullName>
    </submittedName>
</protein>
<proteinExistence type="predicted"/>
<sequence>MSISDNDVLRAVQDPERVAALRRTELLGRDAEEAFDRMTRLAVKLLRVPAAFISLVDHERDFYMSAHGFGEPLATSREMTGRTFCHYAIGSAQPLVINDARADPVYSAVPTVESLGVAAYVGVPLPGPEGHILGSFCAIDHSPRQWTPDEVEILSELAASARREIELRHRARQAEEQTARLRELASELTAQVAENRALAEALREARAPA</sequence>
<accession>A0A6J4L4E9</accession>
<organism evidence="3">
    <name type="scientific">uncultured Gemmatimonadota bacterium</name>
    <dbReference type="NCBI Taxonomy" id="203437"/>
    <lineage>
        <taxon>Bacteria</taxon>
        <taxon>Pseudomonadati</taxon>
        <taxon>Gemmatimonadota</taxon>
        <taxon>environmental samples</taxon>
    </lineage>
</organism>
<dbReference type="AlphaFoldDB" id="A0A6J4L4E9"/>
<keyword evidence="1" id="KW-0175">Coiled coil</keyword>
<evidence type="ECO:0000313" key="3">
    <source>
        <dbReference type="EMBL" id="CAA9323638.1"/>
    </source>
</evidence>
<dbReference type="InterPro" id="IPR029016">
    <property type="entry name" value="GAF-like_dom_sf"/>
</dbReference>
<dbReference type="InterPro" id="IPR003018">
    <property type="entry name" value="GAF"/>
</dbReference>
<dbReference type="Pfam" id="PF01590">
    <property type="entry name" value="GAF"/>
    <property type="match status" value="1"/>
</dbReference>
<evidence type="ECO:0000256" key="1">
    <source>
        <dbReference type="SAM" id="Coils"/>
    </source>
</evidence>
<dbReference type="EMBL" id="CADCTV010000379">
    <property type="protein sequence ID" value="CAA9323638.1"/>
    <property type="molecule type" value="Genomic_DNA"/>
</dbReference>
<dbReference type="Gene3D" id="3.30.450.40">
    <property type="match status" value="1"/>
</dbReference>
<name>A0A6J4L4E9_9BACT</name>
<evidence type="ECO:0000259" key="2">
    <source>
        <dbReference type="SMART" id="SM00065"/>
    </source>
</evidence>